<gene>
    <name evidence="1" type="ORF">F6X53_26960</name>
</gene>
<accession>A0A6L3SSL3</accession>
<dbReference type="RefSeq" id="WP_151004181.1">
    <property type="nucleotide sequence ID" value="NZ_BPQY01000293.1"/>
</dbReference>
<comment type="caution">
    <text evidence="1">The sequence shown here is derived from an EMBL/GenBank/DDBJ whole genome shotgun (WGS) entry which is preliminary data.</text>
</comment>
<name>A0A6L3SSL3_9HYPH</name>
<evidence type="ECO:0000313" key="1">
    <source>
        <dbReference type="EMBL" id="KAB1073546.1"/>
    </source>
</evidence>
<protein>
    <submittedName>
        <fullName evidence="1">Uncharacterized protein</fullName>
    </submittedName>
</protein>
<sequence length="124" mass="13672">MRGIVLQEVRSVRERVVDVLLFLLSQTDQPSRDDWLSAVDDLFGDLRENEKQRMVDAGISMLAAERARSAPTLKLIQGGAVADGRDPRDRPKRLSSAAYCRAVVGENVPMLSHRGTVRVATAAK</sequence>
<dbReference type="OrthoDB" id="8005777at2"/>
<proteinExistence type="predicted"/>
<dbReference type="AlphaFoldDB" id="A0A6L3SSL3"/>
<dbReference type="Proteomes" id="UP000474159">
    <property type="component" value="Unassembled WGS sequence"/>
</dbReference>
<evidence type="ECO:0000313" key="2">
    <source>
        <dbReference type="Proteomes" id="UP000474159"/>
    </source>
</evidence>
<dbReference type="EMBL" id="VZZK01000042">
    <property type="protein sequence ID" value="KAB1073546.1"/>
    <property type="molecule type" value="Genomic_DNA"/>
</dbReference>
<reference evidence="1 2" key="1">
    <citation type="submission" date="2019-09" db="EMBL/GenBank/DDBJ databases">
        <title>YIM 48816 draft genome.</title>
        <authorList>
            <person name="Jiang L."/>
        </authorList>
    </citation>
    <scope>NUCLEOTIDE SEQUENCE [LARGE SCALE GENOMIC DNA]</scope>
    <source>
        <strain evidence="1 2">YIM 48816</strain>
    </source>
</reference>
<organism evidence="1 2">
    <name type="scientific">Methylobacterium soli</name>
    <dbReference type="NCBI Taxonomy" id="553447"/>
    <lineage>
        <taxon>Bacteria</taxon>
        <taxon>Pseudomonadati</taxon>
        <taxon>Pseudomonadota</taxon>
        <taxon>Alphaproteobacteria</taxon>
        <taxon>Hyphomicrobiales</taxon>
        <taxon>Methylobacteriaceae</taxon>
        <taxon>Methylobacterium</taxon>
    </lineage>
</organism>
<keyword evidence="2" id="KW-1185">Reference proteome</keyword>